<reference evidence="7" key="1">
    <citation type="submission" date="2023-06" db="EMBL/GenBank/DDBJ databases">
        <title>Genome-scale phylogeny and comparative genomics of the fungal order Sordariales.</title>
        <authorList>
            <consortium name="Lawrence Berkeley National Laboratory"/>
            <person name="Hensen N."/>
            <person name="Bonometti L."/>
            <person name="Westerberg I."/>
            <person name="Brannstrom I.O."/>
            <person name="Guillou S."/>
            <person name="Cros-Aarteil S."/>
            <person name="Calhoun S."/>
            <person name="Haridas S."/>
            <person name="Kuo A."/>
            <person name="Mondo S."/>
            <person name="Pangilinan J."/>
            <person name="Riley R."/>
            <person name="LaButti K."/>
            <person name="Andreopoulos B."/>
            <person name="Lipzen A."/>
            <person name="Chen C."/>
            <person name="Yanf M."/>
            <person name="Daum C."/>
            <person name="Ng V."/>
            <person name="Clum A."/>
            <person name="Steindorff A."/>
            <person name="Ohm R."/>
            <person name="Martin F."/>
            <person name="Silar P."/>
            <person name="Natvig D."/>
            <person name="Lalanne C."/>
            <person name="Gautier V."/>
            <person name="Ament-velasquez S.L."/>
            <person name="Kruys A."/>
            <person name="Hutchinson M.I."/>
            <person name="Powell A.J."/>
            <person name="Barry K."/>
            <person name="Miller A.N."/>
            <person name="Grigoriev I.V."/>
            <person name="Debuchy R."/>
            <person name="Gladieux P."/>
            <person name="Thoren M.H."/>
            <person name="Johannesson H."/>
        </authorList>
    </citation>
    <scope>NUCLEOTIDE SEQUENCE</scope>
    <source>
        <strain evidence="7">SMH3391-2</strain>
    </source>
</reference>
<dbReference type="InterPro" id="IPR009072">
    <property type="entry name" value="Histone-fold"/>
</dbReference>
<gene>
    <name evidence="7" type="ORF">B0T17DRAFT_607177</name>
</gene>
<evidence type="ECO:0000256" key="3">
    <source>
        <dbReference type="ARBA" id="ARBA00023163"/>
    </source>
</evidence>
<dbReference type="CDD" id="cd00076">
    <property type="entry name" value="HFD_SF"/>
    <property type="match status" value="1"/>
</dbReference>
<keyword evidence="8" id="KW-1185">Reference proteome</keyword>
<dbReference type="GO" id="GO:0005634">
    <property type="term" value="C:nucleus"/>
    <property type="evidence" value="ECO:0007669"/>
    <property type="project" value="UniProtKB-SubCell"/>
</dbReference>
<evidence type="ECO:0000256" key="5">
    <source>
        <dbReference type="SAM" id="MobiDB-lite"/>
    </source>
</evidence>
<accession>A0AA39XA45</accession>
<proteinExistence type="predicted"/>
<evidence type="ECO:0000256" key="2">
    <source>
        <dbReference type="ARBA" id="ARBA00023015"/>
    </source>
</evidence>
<keyword evidence="3" id="KW-0804">Transcription</keyword>
<dbReference type="SMART" id="SM00576">
    <property type="entry name" value="BTP"/>
    <property type="match status" value="1"/>
</dbReference>
<name>A0AA39XA45_9PEZI</name>
<evidence type="ECO:0000256" key="4">
    <source>
        <dbReference type="ARBA" id="ARBA00023242"/>
    </source>
</evidence>
<evidence type="ECO:0000256" key="1">
    <source>
        <dbReference type="ARBA" id="ARBA00004123"/>
    </source>
</evidence>
<dbReference type="InterPro" id="IPR006565">
    <property type="entry name" value="BTP"/>
</dbReference>
<dbReference type="Gene3D" id="1.10.20.10">
    <property type="entry name" value="Histone, subunit A"/>
    <property type="match status" value="1"/>
</dbReference>
<dbReference type="EMBL" id="JAULSR010000002">
    <property type="protein sequence ID" value="KAK0630134.1"/>
    <property type="molecule type" value="Genomic_DNA"/>
</dbReference>
<keyword evidence="2" id="KW-0805">Transcription regulation</keyword>
<dbReference type="GO" id="GO:0046982">
    <property type="term" value="F:protein heterodimerization activity"/>
    <property type="evidence" value="ECO:0007669"/>
    <property type="project" value="InterPro"/>
</dbReference>
<comment type="caution">
    <text evidence="7">The sequence shown here is derived from an EMBL/GenBank/DDBJ whole genome shotgun (WGS) entry which is preliminary data.</text>
</comment>
<sequence length="222" mass="24770">MTPPPFLFHTLLRPAVLQILRAAGYHGAKTAVLDTVTDLAARYFYHLCELTAMYAGHNNGGEEDLTPTIVDVRMALQRSGALLPERHEDSQAFRSVEDMRGLEEFLTWVTGPVNREIKRVALDSNDEAHDYLDALKKKHSKNDDDTKFLGTLLGKPNEHGDVLVEGGLFPTIENWEERLREAAERTPELPNDMNGEKEDSRPPSSGLSSLGDRSIADEMDLS</sequence>
<protein>
    <recommendedName>
        <fullName evidence="6">Bromodomain associated domain-containing protein</fullName>
    </recommendedName>
</protein>
<feature type="region of interest" description="Disordered" evidence="5">
    <location>
        <begin position="181"/>
        <end position="222"/>
    </location>
</feature>
<keyword evidence="4" id="KW-0539">Nucleus</keyword>
<feature type="compositionally biased region" description="Low complexity" evidence="5">
    <location>
        <begin position="202"/>
        <end position="213"/>
    </location>
</feature>
<organism evidence="7 8">
    <name type="scientific">Bombardia bombarda</name>
    <dbReference type="NCBI Taxonomy" id="252184"/>
    <lineage>
        <taxon>Eukaryota</taxon>
        <taxon>Fungi</taxon>
        <taxon>Dikarya</taxon>
        <taxon>Ascomycota</taxon>
        <taxon>Pezizomycotina</taxon>
        <taxon>Sordariomycetes</taxon>
        <taxon>Sordariomycetidae</taxon>
        <taxon>Sordariales</taxon>
        <taxon>Lasiosphaeriaceae</taxon>
        <taxon>Bombardia</taxon>
    </lineage>
</organism>
<evidence type="ECO:0000313" key="7">
    <source>
        <dbReference type="EMBL" id="KAK0630134.1"/>
    </source>
</evidence>
<dbReference type="Pfam" id="PF07524">
    <property type="entry name" value="Bromo_TP"/>
    <property type="match status" value="1"/>
</dbReference>
<comment type="subcellular location">
    <subcellularLocation>
        <location evidence="1">Nucleus</location>
    </subcellularLocation>
</comment>
<dbReference type="AlphaFoldDB" id="A0AA39XA45"/>
<dbReference type="Proteomes" id="UP001174934">
    <property type="component" value="Unassembled WGS sequence"/>
</dbReference>
<evidence type="ECO:0000313" key="8">
    <source>
        <dbReference type="Proteomes" id="UP001174934"/>
    </source>
</evidence>
<evidence type="ECO:0000259" key="6">
    <source>
        <dbReference type="SMART" id="SM00576"/>
    </source>
</evidence>
<feature type="domain" description="Bromodomain associated" evidence="6">
    <location>
        <begin position="5"/>
        <end position="85"/>
    </location>
</feature>